<sequence>MDRLGRLLSSVHLGVALTRPPTLPSGRLYSARALKIAQRKSQFQPLKGAKAAAIHPKKQHSASSTPPSTSTNSTLSEDDRKLVGVLKSVIRQQGIAETEKLVVQLVQNQGLHLSVHIYNVFIHYYGRVLRMVDMERWYRRLQRAASRSLKSAADPASGDTADRSLRPDIYTYTIVTNAYNRAGRGDQAIATWRDFQASGIPLNAVYVSVLLDTFGFHHRSELLIEFWEALQKPAQVAFPSGGGEPAAAVTESPPNTTTTVTTAGTDAAESGTAATVVIPGGYEHSENQYNSYLEALVRLGRLQQAVDVFCTQMWPPPGTPGAPKFTQAGRVTIDEVPPGDRVEPAWSETPLAPMPSRKTLNTLLAVLKIRSETELLQHCLRHLNSHYPHSQVLVRTVLRYT</sequence>
<evidence type="ECO:0000256" key="4">
    <source>
        <dbReference type="ARBA" id="ARBA00044511"/>
    </source>
</evidence>
<dbReference type="PANTHER" id="PTHR47447:SF17">
    <property type="entry name" value="OS12G0638900 PROTEIN"/>
    <property type="match status" value="1"/>
</dbReference>
<evidence type="ECO:0000313" key="8">
    <source>
        <dbReference type="Proteomes" id="UP001150569"/>
    </source>
</evidence>
<evidence type="ECO:0000256" key="1">
    <source>
        <dbReference type="ARBA" id="ARBA00006192"/>
    </source>
</evidence>
<dbReference type="InterPro" id="IPR002885">
    <property type="entry name" value="PPR_rpt"/>
</dbReference>
<evidence type="ECO:0000256" key="2">
    <source>
        <dbReference type="ARBA" id="ARBA00022737"/>
    </source>
</evidence>
<dbReference type="AlphaFoldDB" id="A0A9W8A5V5"/>
<keyword evidence="2" id="KW-0677">Repeat</keyword>
<organism evidence="7 8">
    <name type="scientific">Tieghemiomyces parasiticus</name>
    <dbReference type="NCBI Taxonomy" id="78921"/>
    <lineage>
        <taxon>Eukaryota</taxon>
        <taxon>Fungi</taxon>
        <taxon>Fungi incertae sedis</taxon>
        <taxon>Zoopagomycota</taxon>
        <taxon>Kickxellomycotina</taxon>
        <taxon>Dimargaritomycetes</taxon>
        <taxon>Dimargaritales</taxon>
        <taxon>Dimargaritaceae</taxon>
        <taxon>Tieghemiomyces</taxon>
    </lineage>
</organism>
<comment type="similarity">
    <text evidence="1">Belongs to the CCM1 family.</text>
</comment>
<comment type="subunit">
    <text evidence="4">Binds to mitochondrial small subunit 15S rRNA.</text>
</comment>
<dbReference type="OrthoDB" id="185373at2759"/>
<protein>
    <recommendedName>
        <fullName evidence="9">Pentatricopeptide repeat-containing protein</fullName>
    </recommendedName>
</protein>
<dbReference type="NCBIfam" id="TIGR00756">
    <property type="entry name" value="PPR"/>
    <property type="match status" value="1"/>
</dbReference>
<evidence type="ECO:0000256" key="3">
    <source>
        <dbReference type="ARBA" id="ARBA00044493"/>
    </source>
</evidence>
<dbReference type="EMBL" id="JANBPT010000430">
    <property type="protein sequence ID" value="KAJ1920987.1"/>
    <property type="molecule type" value="Genomic_DNA"/>
</dbReference>
<keyword evidence="8" id="KW-1185">Reference proteome</keyword>
<comment type="caution">
    <text evidence="7">The sequence shown here is derived from an EMBL/GenBank/DDBJ whole genome shotgun (WGS) entry which is preliminary data.</text>
</comment>
<evidence type="ECO:0008006" key="9">
    <source>
        <dbReference type="Google" id="ProtNLM"/>
    </source>
</evidence>
<name>A0A9W8A5V5_9FUNG</name>
<feature type="region of interest" description="Disordered" evidence="6">
    <location>
        <begin position="47"/>
        <end position="77"/>
    </location>
</feature>
<dbReference type="InterPro" id="IPR011990">
    <property type="entry name" value="TPR-like_helical_dom_sf"/>
</dbReference>
<accession>A0A9W8A5V5</accession>
<dbReference type="PANTHER" id="PTHR47447">
    <property type="entry name" value="OS03G0856100 PROTEIN"/>
    <property type="match status" value="1"/>
</dbReference>
<dbReference type="Gene3D" id="1.25.40.10">
    <property type="entry name" value="Tetratricopeptide repeat domain"/>
    <property type="match status" value="1"/>
</dbReference>
<evidence type="ECO:0000256" key="6">
    <source>
        <dbReference type="SAM" id="MobiDB-lite"/>
    </source>
</evidence>
<feature type="repeat" description="PPR" evidence="5">
    <location>
        <begin position="168"/>
        <end position="202"/>
    </location>
</feature>
<dbReference type="PROSITE" id="PS51375">
    <property type="entry name" value="PPR"/>
    <property type="match status" value="1"/>
</dbReference>
<feature type="region of interest" description="Disordered" evidence="6">
    <location>
        <begin position="238"/>
        <end position="259"/>
    </location>
</feature>
<proteinExistence type="inferred from homology"/>
<evidence type="ECO:0000313" key="7">
    <source>
        <dbReference type="EMBL" id="KAJ1920987.1"/>
    </source>
</evidence>
<dbReference type="Pfam" id="PF01535">
    <property type="entry name" value="PPR"/>
    <property type="match status" value="1"/>
</dbReference>
<reference evidence="7" key="1">
    <citation type="submission" date="2022-07" db="EMBL/GenBank/DDBJ databases">
        <title>Phylogenomic reconstructions and comparative analyses of Kickxellomycotina fungi.</title>
        <authorList>
            <person name="Reynolds N.K."/>
            <person name="Stajich J.E."/>
            <person name="Barry K."/>
            <person name="Grigoriev I.V."/>
            <person name="Crous P."/>
            <person name="Smith M.E."/>
        </authorList>
    </citation>
    <scope>NUCLEOTIDE SEQUENCE</scope>
    <source>
        <strain evidence="7">RSA 861</strain>
    </source>
</reference>
<gene>
    <name evidence="7" type="ORF">IWQ60_006876</name>
</gene>
<feature type="compositionally biased region" description="Low complexity" evidence="6">
    <location>
        <begin position="61"/>
        <end position="75"/>
    </location>
</feature>
<evidence type="ECO:0000256" key="5">
    <source>
        <dbReference type="PROSITE-ProRule" id="PRU00708"/>
    </source>
</evidence>
<dbReference type="Proteomes" id="UP001150569">
    <property type="component" value="Unassembled WGS sequence"/>
</dbReference>
<comment type="function">
    <text evidence="3">Regulates mitochondrial small subunit maturation by controlling 15S rRNA 5'-end processing. Localizes to the 5' precursor of the 15S rRNA in a position that is subsequently occupied by mS47 in the mature yeast mtSSU. Uses structure and sequence-specific RNA recognition, binding to a single-stranded region of the precursor and specifically recognizing bases -6 to -1. The exchange of Ccm1 for mS47 is coupled to the irreversible removal of precursor rRNA that is accompanied by conformational changes of the mitoribosomal proteins uS5m and mS26. These conformational changes signal completion of 5'-end rRNA processing through protection of the mature 5'-end of the 15S rRNA and stabilization of mS47. The removal of the 5' precursor together with the dissociation of Ccm1 may be catalyzed by the 5'-3' exoribonuclease Pet127. Involved in the specific removal of group I introns in mitochondrial encoded transcripts.</text>
</comment>